<gene>
    <name evidence="3" type="ORF">LBPG_02013</name>
</gene>
<dbReference type="Gene3D" id="3.90.220.20">
    <property type="entry name" value="DNA methylase specificity domains"/>
    <property type="match status" value="2"/>
</dbReference>
<dbReference type="PANTHER" id="PTHR30408:SF12">
    <property type="entry name" value="TYPE I RESTRICTION ENZYME MJAVIII SPECIFICITY SUBUNIT"/>
    <property type="match status" value="1"/>
</dbReference>
<name>A0A826HXV6_LACPA</name>
<dbReference type="PANTHER" id="PTHR30408">
    <property type="entry name" value="TYPE-1 RESTRICTION ENZYME ECOKI SPECIFICITY PROTEIN"/>
    <property type="match status" value="1"/>
</dbReference>
<dbReference type="InterPro" id="IPR044946">
    <property type="entry name" value="Restrct_endonuc_typeI_TRD_sf"/>
</dbReference>
<organism evidence="3 4">
    <name type="scientific">Lacticaseibacillus paracasei subsp. paracasei 8700:2</name>
    <dbReference type="NCBI Taxonomy" id="537973"/>
    <lineage>
        <taxon>Bacteria</taxon>
        <taxon>Bacillati</taxon>
        <taxon>Bacillota</taxon>
        <taxon>Bacilli</taxon>
        <taxon>Lactobacillales</taxon>
        <taxon>Lactobacillaceae</taxon>
        <taxon>Lacticaseibacillus</taxon>
    </lineage>
</organism>
<dbReference type="Proteomes" id="UP000015927">
    <property type="component" value="Chromosome"/>
</dbReference>
<evidence type="ECO:0000256" key="2">
    <source>
        <dbReference type="ARBA" id="ARBA00023125"/>
    </source>
</evidence>
<keyword evidence="1" id="KW-0680">Restriction system</keyword>
<dbReference type="EMBL" id="CP002391">
    <property type="protein sequence ID" value="EEQ66564.2"/>
    <property type="molecule type" value="Genomic_DNA"/>
</dbReference>
<dbReference type="AlphaFoldDB" id="A0A826HXV6"/>
<dbReference type="GO" id="GO:0003677">
    <property type="term" value="F:DNA binding"/>
    <property type="evidence" value="ECO:0007669"/>
    <property type="project" value="UniProtKB-KW"/>
</dbReference>
<evidence type="ECO:0000256" key="1">
    <source>
        <dbReference type="ARBA" id="ARBA00022747"/>
    </source>
</evidence>
<sequence length="408" mass="47242">MWGCGGVWLLMFLEFAWNAWEKRKLGEVVERVTRKNRDLVSTRPLTISAQDGLVDQRKFFSKTVASKNISNYFLLKAGDFAYNKSYSVGYPWGAVKRLDKYPSGVLSTLYIVFKPKKINSQFLVTYFEGTTWYVSVSKVASEGARNHGLLNISASDFFDQQLFFPTKKTEQESIGLTIKVLDDLIAATQDKIDAFEQIKKAFLQHLFDQSWRFGEYSELWTSHLLGEITSKVTEKNTENLYHETFTNSAKYGIVEQQSFFDKLISNEANLTNYYVVRENDFVYNPRISNLAPVGPVRRNKLNRTGVMSPLYYVFKATNAAYPMFLEYFFKGESWYRFMYLNGDTGARSDRFAIKDKVFEQMPVKLPEESEQKKIGALLQNLETVMNQTQERLQKIRTIKDSLLKSLFV</sequence>
<evidence type="ECO:0000313" key="3">
    <source>
        <dbReference type="EMBL" id="EEQ66564.2"/>
    </source>
</evidence>
<dbReference type="SUPFAM" id="SSF116734">
    <property type="entry name" value="DNA methylase specificity domain"/>
    <property type="match status" value="2"/>
</dbReference>
<dbReference type="GO" id="GO:0009307">
    <property type="term" value="P:DNA restriction-modification system"/>
    <property type="evidence" value="ECO:0007669"/>
    <property type="project" value="UniProtKB-KW"/>
</dbReference>
<proteinExistence type="predicted"/>
<evidence type="ECO:0000313" key="4">
    <source>
        <dbReference type="Proteomes" id="UP000015927"/>
    </source>
</evidence>
<keyword evidence="2" id="KW-0238">DNA-binding</keyword>
<reference evidence="3 4" key="1">
    <citation type="submission" date="2010-12" db="EMBL/GenBank/DDBJ databases">
        <title>The Genome Sequence of Lactobacillus paracasei subsp. paracasei strain 8700:2.</title>
        <authorList>
            <consortium name="The Broad Institute Genome Sequencing Platform"/>
            <person name="Ward D."/>
            <person name="Earl A."/>
            <person name="Feldgarden M."/>
            <person name="Young S.K."/>
            <person name="Gargeya S."/>
            <person name="Zeng Q."/>
            <person name="Alvarado L."/>
            <person name="Berlin A."/>
            <person name="Bochicchio J."/>
            <person name="Chapman S.B."/>
            <person name="Chen Z."/>
            <person name="Freedman E."/>
            <person name="Gellesch M."/>
            <person name="Goldberg J."/>
            <person name="Griggs A."/>
            <person name="Gujja S."/>
            <person name="Heilman E."/>
            <person name="Heiman D."/>
            <person name="Howarth C."/>
            <person name="Mehta T."/>
            <person name="Neiman D."/>
            <person name="Pearson M."/>
            <person name="Roberts A."/>
            <person name="Saif S."/>
            <person name="Shea T."/>
            <person name="Shenoy N."/>
            <person name="Sisk P."/>
            <person name="Stolte C."/>
            <person name="Sykes S."/>
            <person name="White J."/>
            <person name="Yandava C."/>
            <person name="Saulnier D."/>
            <person name="Haas B."/>
            <person name="Nusbaum C."/>
            <person name="Birren B."/>
        </authorList>
    </citation>
    <scope>NUCLEOTIDE SEQUENCE [LARGE SCALE GENOMIC DNA]</scope>
    <source>
        <strain evidence="3 4">8700:2</strain>
    </source>
</reference>
<dbReference type="REBASE" id="75999">
    <property type="entry name" value="S1.Lpa8700ORF2016P"/>
</dbReference>
<accession>A0A826HXV6</accession>
<protein>
    <submittedName>
        <fullName evidence="3">Type I restriction-modification system specificity subunit</fullName>
    </submittedName>
</protein>
<dbReference type="KEGG" id="lpi:LBPG_02013"/>
<dbReference type="InterPro" id="IPR052021">
    <property type="entry name" value="Type-I_RS_S_subunit"/>
</dbReference>